<proteinExistence type="predicted"/>
<dbReference type="Proteomes" id="UP000824120">
    <property type="component" value="Chromosome 1"/>
</dbReference>
<name>A0A9J6B1Y8_SOLCO</name>
<dbReference type="OrthoDB" id="1749972at2759"/>
<keyword evidence="2" id="KW-1185">Reference proteome</keyword>
<gene>
    <name evidence="1" type="ORF">H5410_002304</name>
</gene>
<dbReference type="AlphaFoldDB" id="A0A9J6B1Y8"/>
<protein>
    <submittedName>
        <fullName evidence="1">Uncharacterized protein</fullName>
    </submittedName>
</protein>
<organism evidence="1 2">
    <name type="scientific">Solanum commersonii</name>
    <name type="common">Commerson's wild potato</name>
    <name type="synonym">Commerson's nightshade</name>
    <dbReference type="NCBI Taxonomy" id="4109"/>
    <lineage>
        <taxon>Eukaryota</taxon>
        <taxon>Viridiplantae</taxon>
        <taxon>Streptophyta</taxon>
        <taxon>Embryophyta</taxon>
        <taxon>Tracheophyta</taxon>
        <taxon>Spermatophyta</taxon>
        <taxon>Magnoliopsida</taxon>
        <taxon>eudicotyledons</taxon>
        <taxon>Gunneridae</taxon>
        <taxon>Pentapetalae</taxon>
        <taxon>asterids</taxon>
        <taxon>lamiids</taxon>
        <taxon>Solanales</taxon>
        <taxon>Solanaceae</taxon>
        <taxon>Solanoideae</taxon>
        <taxon>Solaneae</taxon>
        <taxon>Solanum</taxon>
    </lineage>
</organism>
<accession>A0A9J6B1Y8</accession>
<reference evidence="1 2" key="1">
    <citation type="submission" date="2020-09" db="EMBL/GenBank/DDBJ databases">
        <title>De no assembly of potato wild relative species, Solanum commersonii.</title>
        <authorList>
            <person name="Cho K."/>
        </authorList>
    </citation>
    <scope>NUCLEOTIDE SEQUENCE [LARGE SCALE GENOMIC DNA]</scope>
    <source>
        <strain evidence="1">LZ3.2</strain>
        <tissue evidence="1">Leaf</tissue>
    </source>
</reference>
<dbReference type="EMBL" id="JACXVP010000001">
    <property type="protein sequence ID" value="KAG5630587.1"/>
    <property type="molecule type" value="Genomic_DNA"/>
</dbReference>
<evidence type="ECO:0000313" key="1">
    <source>
        <dbReference type="EMBL" id="KAG5630587.1"/>
    </source>
</evidence>
<sequence>MMHRQKHFNFIALLEPFQHHRHIDMYKLWLDMGTTYHNALSKWSRDTYGDIFKQIAILEEIVQVHEQEFETHPTGINGERLQKVQADLIKFYAIEEKFWKQKAGMQWFEDGDGNTKLFHVHVNGKKKKLNLQRIQDNREAWLDIEEDITQEAIRFYTDQNQDKYLCMEEDDQEYDQTVILVKEVYEAGQWNEHALRNLLPQKLVEDILNPVNPPKEEEEVDIPYWRPDLTGRFTVSSSFPHQTETGSE</sequence>
<evidence type="ECO:0000313" key="2">
    <source>
        <dbReference type="Proteomes" id="UP000824120"/>
    </source>
</evidence>
<comment type="caution">
    <text evidence="1">The sequence shown here is derived from an EMBL/GenBank/DDBJ whole genome shotgun (WGS) entry which is preliminary data.</text>
</comment>